<name>A0A644WLD5_9ZZZZ</name>
<feature type="transmembrane region" description="Helical" evidence="1">
    <location>
        <begin position="17"/>
        <end position="38"/>
    </location>
</feature>
<protein>
    <submittedName>
        <fullName evidence="2">Uncharacterized protein</fullName>
    </submittedName>
</protein>
<keyword evidence="1" id="KW-1133">Transmembrane helix</keyword>
<dbReference type="EMBL" id="VSSQ01001051">
    <property type="protein sequence ID" value="MPM04590.1"/>
    <property type="molecule type" value="Genomic_DNA"/>
</dbReference>
<comment type="caution">
    <text evidence="2">The sequence shown here is derived from an EMBL/GenBank/DDBJ whole genome shotgun (WGS) entry which is preliminary data.</text>
</comment>
<keyword evidence="1" id="KW-0472">Membrane</keyword>
<reference evidence="2" key="1">
    <citation type="submission" date="2019-08" db="EMBL/GenBank/DDBJ databases">
        <authorList>
            <person name="Kucharzyk K."/>
            <person name="Murdoch R.W."/>
            <person name="Higgins S."/>
            <person name="Loffler F."/>
        </authorList>
    </citation>
    <scope>NUCLEOTIDE SEQUENCE</scope>
</reference>
<dbReference type="AlphaFoldDB" id="A0A644WLD5"/>
<keyword evidence="1" id="KW-0812">Transmembrane</keyword>
<sequence>MAAEKEAGRKRLNKKHVVMILSTLAICVLITGAVRIYTLPVDWDAGACSGGYATFVFDKYGERLVQKYLDGSDRKDGIISLEAVEGTQEAEWQDRTIYLHFDITYHHNVEGTVTESLTFTGHRIWFDTYKWGGAMIAG</sequence>
<evidence type="ECO:0000313" key="2">
    <source>
        <dbReference type="EMBL" id="MPM04590.1"/>
    </source>
</evidence>
<accession>A0A644WLD5</accession>
<proteinExistence type="predicted"/>
<evidence type="ECO:0000256" key="1">
    <source>
        <dbReference type="SAM" id="Phobius"/>
    </source>
</evidence>
<organism evidence="2">
    <name type="scientific">bioreactor metagenome</name>
    <dbReference type="NCBI Taxonomy" id="1076179"/>
    <lineage>
        <taxon>unclassified sequences</taxon>
        <taxon>metagenomes</taxon>
        <taxon>ecological metagenomes</taxon>
    </lineage>
</organism>
<gene>
    <name evidence="2" type="ORF">SDC9_50868</name>
</gene>